<dbReference type="Proteomes" id="UP000626109">
    <property type="component" value="Unassembled WGS sequence"/>
</dbReference>
<protein>
    <submittedName>
        <fullName evidence="1">Uncharacterized protein</fullName>
    </submittedName>
</protein>
<gene>
    <name evidence="1" type="ORF">PGLA2088_LOCUS30254</name>
</gene>
<dbReference type="AlphaFoldDB" id="A0A813KAW5"/>
<sequence>MTLSCEAVRRCVSLCVVDTSFCSYLYHQWQMIAPLRCFAECATYDTAGFEEMPYLPDLQLAARFASLRFATVLQSLEAEEPLLRSVLERYRDSEPRRFWILTAPSIPDSCLCLREAQSNVTILFQSSITHQAL</sequence>
<reference evidence="1" key="1">
    <citation type="submission" date="2021-02" db="EMBL/GenBank/DDBJ databases">
        <authorList>
            <person name="Dougan E. K."/>
            <person name="Rhodes N."/>
            <person name="Thang M."/>
            <person name="Chan C."/>
        </authorList>
    </citation>
    <scope>NUCLEOTIDE SEQUENCE</scope>
</reference>
<proteinExistence type="predicted"/>
<evidence type="ECO:0000313" key="1">
    <source>
        <dbReference type="EMBL" id="CAE8697335.1"/>
    </source>
</evidence>
<organism evidence="1 2">
    <name type="scientific">Polarella glacialis</name>
    <name type="common">Dinoflagellate</name>
    <dbReference type="NCBI Taxonomy" id="89957"/>
    <lineage>
        <taxon>Eukaryota</taxon>
        <taxon>Sar</taxon>
        <taxon>Alveolata</taxon>
        <taxon>Dinophyceae</taxon>
        <taxon>Suessiales</taxon>
        <taxon>Suessiaceae</taxon>
        <taxon>Polarella</taxon>
    </lineage>
</organism>
<accession>A0A813KAW5</accession>
<name>A0A813KAW5_POLGL</name>
<dbReference type="EMBL" id="CAJNNW010028720">
    <property type="protein sequence ID" value="CAE8697335.1"/>
    <property type="molecule type" value="Genomic_DNA"/>
</dbReference>
<evidence type="ECO:0000313" key="2">
    <source>
        <dbReference type="Proteomes" id="UP000626109"/>
    </source>
</evidence>
<comment type="caution">
    <text evidence="1">The sequence shown here is derived from an EMBL/GenBank/DDBJ whole genome shotgun (WGS) entry which is preliminary data.</text>
</comment>